<feature type="transmembrane region" description="Helical" evidence="1">
    <location>
        <begin position="165"/>
        <end position="184"/>
    </location>
</feature>
<gene>
    <name evidence="2" type="ORF">CONCODRAFT_3934</name>
</gene>
<name>A0A137PE19_CONC2</name>
<dbReference type="EMBL" id="KQ964440">
    <property type="protein sequence ID" value="KXN73254.1"/>
    <property type="molecule type" value="Genomic_DNA"/>
</dbReference>
<accession>A0A137PE19</accession>
<sequence>MTQGIDVVYRPFFQVRLAAMEDALDARSGTVAALKTNGGYGGYIYNGQRLNGEIHNKNRLETSFEGAVKVIQQCLGSEDTCLQVGLTSESVAVVSLRCLFFSISLAFKKRIICSCSAHKAQEGDIADLEEFDLPPKRNRIGKKIPRNSLSYGDNPGKMIATLETAHLGIFAVLTGLGIGAIFMFKSLSISNAFSKSVLSSEGNKQLWQEFCKECGSLEIWKTSNTNQSNIDSFRDAFNSGKFNVNFLNLSVNRYCP</sequence>
<protein>
    <submittedName>
        <fullName evidence="2">Uncharacterized protein</fullName>
    </submittedName>
</protein>
<keyword evidence="3" id="KW-1185">Reference proteome</keyword>
<keyword evidence="1" id="KW-1133">Transmembrane helix</keyword>
<dbReference type="AlphaFoldDB" id="A0A137PE19"/>
<keyword evidence="1" id="KW-0472">Membrane</keyword>
<evidence type="ECO:0000313" key="2">
    <source>
        <dbReference type="EMBL" id="KXN73254.1"/>
    </source>
</evidence>
<organism evidence="2 3">
    <name type="scientific">Conidiobolus coronatus (strain ATCC 28846 / CBS 209.66 / NRRL 28638)</name>
    <name type="common">Delacroixia coronata</name>
    <dbReference type="NCBI Taxonomy" id="796925"/>
    <lineage>
        <taxon>Eukaryota</taxon>
        <taxon>Fungi</taxon>
        <taxon>Fungi incertae sedis</taxon>
        <taxon>Zoopagomycota</taxon>
        <taxon>Entomophthoromycotina</taxon>
        <taxon>Entomophthoromycetes</taxon>
        <taxon>Entomophthorales</taxon>
        <taxon>Ancylistaceae</taxon>
        <taxon>Conidiobolus</taxon>
    </lineage>
</organism>
<keyword evidence="1" id="KW-0812">Transmembrane</keyword>
<proteinExistence type="predicted"/>
<dbReference type="Proteomes" id="UP000070444">
    <property type="component" value="Unassembled WGS sequence"/>
</dbReference>
<evidence type="ECO:0000313" key="3">
    <source>
        <dbReference type="Proteomes" id="UP000070444"/>
    </source>
</evidence>
<reference evidence="2 3" key="1">
    <citation type="journal article" date="2015" name="Genome Biol. Evol.">
        <title>Phylogenomic analyses indicate that early fungi evolved digesting cell walls of algal ancestors of land plants.</title>
        <authorList>
            <person name="Chang Y."/>
            <person name="Wang S."/>
            <person name="Sekimoto S."/>
            <person name="Aerts A.L."/>
            <person name="Choi C."/>
            <person name="Clum A."/>
            <person name="LaButti K.M."/>
            <person name="Lindquist E.A."/>
            <person name="Yee Ngan C."/>
            <person name="Ohm R.A."/>
            <person name="Salamov A.A."/>
            <person name="Grigoriev I.V."/>
            <person name="Spatafora J.W."/>
            <person name="Berbee M.L."/>
        </authorList>
    </citation>
    <scope>NUCLEOTIDE SEQUENCE [LARGE SCALE GENOMIC DNA]</scope>
    <source>
        <strain evidence="2 3">NRRL 28638</strain>
    </source>
</reference>
<evidence type="ECO:0000256" key="1">
    <source>
        <dbReference type="SAM" id="Phobius"/>
    </source>
</evidence>